<dbReference type="SUPFAM" id="SSF58104">
    <property type="entry name" value="Methyl-accepting chemotaxis protein (MCP) signaling domain"/>
    <property type="match status" value="1"/>
</dbReference>
<dbReference type="InterPro" id="IPR004089">
    <property type="entry name" value="MCPsignal_dom"/>
</dbReference>
<evidence type="ECO:0000313" key="10">
    <source>
        <dbReference type="EMBL" id="QMV44513.1"/>
    </source>
</evidence>
<keyword evidence="2" id="KW-1003">Cell membrane</keyword>
<dbReference type="PANTHER" id="PTHR32089:SF112">
    <property type="entry name" value="LYSOZYME-LIKE PROTEIN-RELATED"/>
    <property type="match status" value="1"/>
</dbReference>
<evidence type="ECO:0000256" key="5">
    <source>
        <dbReference type="ARBA" id="ARBA00029447"/>
    </source>
</evidence>
<proteinExistence type="inferred from homology"/>
<dbReference type="RefSeq" id="WP_182300756.1">
    <property type="nucleotide sequence ID" value="NZ_CP041969.1"/>
</dbReference>
<comment type="subcellular location">
    <subcellularLocation>
        <location evidence="1">Cell membrane</location>
    </subcellularLocation>
</comment>
<dbReference type="Proteomes" id="UP000515679">
    <property type="component" value="Chromosome"/>
</dbReference>
<keyword evidence="7" id="KW-0812">Transmembrane</keyword>
<dbReference type="KEGG" id="cchl:FPL14_27590"/>
<dbReference type="SMART" id="SM00304">
    <property type="entry name" value="HAMP"/>
    <property type="match status" value="1"/>
</dbReference>
<protein>
    <submittedName>
        <fullName evidence="10">HAMP domain-containing protein</fullName>
    </submittedName>
</protein>
<dbReference type="CDD" id="cd11386">
    <property type="entry name" value="MCP_signal"/>
    <property type="match status" value="1"/>
</dbReference>
<evidence type="ECO:0000256" key="6">
    <source>
        <dbReference type="PROSITE-ProRule" id="PRU00284"/>
    </source>
</evidence>
<reference evidence="10 11" key="1">
    <citation type="submission" date="2019-07" db="EMBL/GenBank/DDBJ databases">
        <authorList>
            <person name="Kim J.K."/>
            <person name="Cheong H.-M."/>
            <person name="Choi Y."/>
            <person name="Hwang K.J."/>
            <person name="Lee S."/>
            <person name="Choi C."/>
        </authorList>
    </citation>
    <scope>NUCLEOTIDE SEQUENCE [LARGE SCALE GENOMIC DNA]</scope>
    <source>
        <strain evidence="10 11">KS 22</strain>
    </source>
</reference>
<dbReference type="PROSITE" id="PS50111">
    <property type="entry name" value="CHEMOTAXIS_TRANSDUC_2"/>
    <property type="match status" value="1"/>
</dbReference>
<dbReference type="PROSITE" id="PS50885">
    <property type="entry name" value="HAMP"/>
    <property type="match status" value="1"/>
</dbReference>
<keyword evidence="3 7" id="KW-0472">Membrane</keyword>
<dbReference type="PANTHER" id="PTHR32089">
    <property type="entry name" value="METHYL-ACCEPTING CHEMOTAXIS PROTEIN MCPB"/>
    <property type="match status" value="1"/>
</dbReference>
<keyword evidence="11" id="KW-1185">Reference proteome</keyword>
<comment type="similarity">
    <text evidence="5">Belongs to the methyl-accepting chemotaxis (MCP) protein family.</text>
</comment>
<feature type="domain" description="HAMP" evidence="9">
    <location>
        <begin position="209"/>
        <end position="262"/>
    </location>
</feature>
<dbReference type="InterPro" id="IPR003660">
    <property type="entry name" value="HAMP_dom"/>
</dbReference>
<dbReference type="Pfam" id="PF00015">
    <property type="entry name" value="MCPsignal"/>
    <property type="match status" value="1"/>
</dbReference>
<dbReference type="Gene3D" id="1.10.287.950">
    <property type="entry name" value="Methyl-accepting chemotaxis protein"/>
    <property type="match status" value="1"/>
</dbReference>
<keyword evidence="7" id="KW-1133">Transmembrane helix</keyword>
<dbReference type="EMBL" id="CP041969">
    <property type="protein sequence ID" value="QMV44513.1"/>
    <property type="molecule type" value="Genomic_DNA"/>
</dbReference>
<evidence type="ECO:0000256" key="7">
    <source>
        <dbReference type="SAM" id="Phobius"/>
    </source>
</evidence>
<accession>A0A7G5C5M9</accession>
<dbReference type="GO" id="GO:0007165">
    <property type="term" value="P:signal transduction"/>
    <property type="evidence" value="ECO:0007669"/>
    <property type="project" value="UniProtKB-KW"/>
</dbReference>
<feature type="transmembrane region" description="Helical" evidence="7">
    <location>
        <begin position="188"/>
        <end position="208"/>
    </location>
</feature>
<keyword evidence="4 6" id="KW-0807">Transducer</keyword>
<name>A0A7G5C5M9_9BACL</name>
<dbReference type="Gene3D" id="6.10.340.10">
    <property type="match status" value="1"/>
</dbReference>
<dbReference type="SMART" id="SM00283">
    <property type="entry name" value="MA"/>
    <property type="match status" value="1"/>
</dbReference>
<evidence type="ECO:0000256" key="1">
    <source>
        <dbReference type="ARBA" id="ARBA00004236"/>
    </source>
</evidence>
<dbReference type="CDD" id="cd06225">
    <property type="entry name" value="HAMP"/>
    <property type="match status" value="1"/>
</dbReference>
<dbReference type="GO" id="GO:0005886">
    <property type="term" value="C:plasma membrane"/>
    <property type="evidence" value="ECO:0007669"/>
    <property type="project" value="UniProtKB-SubCell"/>
</dbReference>
<evidence type="ECO:0000259" key="8">
    <source>
        <dbReference type="PROSITE" id="PS50111"/>
    </source>
</evidence>
<evidence type="ECO:0000256" key="4">
    <source>
        <dbReference type="ARBA" id="ARBA00023224"/>
    </source>
</evidence>
<sequence>MMKLGITGKVALITLSIVLVSIGMVTAFGYYTSYRQVKEAAGIELIGCANITTGIIDPKDIAGLASGDASNVAKVEKDISWTVSKKPIFKTQYILSLDGTILAADRSLQSEGYKAGDSFYLDRNALKMILEMKHPQYSDAYEYEGSKRMTGYAPLFANNDPTQPIIALNAIDFDADILQQRTWEMIKGTLIVGSLLPCIAALISFMFVKMVMRPIRQLNEHVNRVANGDLTVVSLHIKSNDEIGHLSANFNKMVGNLSVLVQNIMRSTAQLNGSGAEMAKIAGQTGESARQIAIAIDEVASGANEQAGRASDMLDVIESAMQRITSGDAMAREGLNIANGSTIHARRGEAAVQNAIDQLGDVVQTIHSASDSVKKLNSRSAEIGSIITVISEISYQTNLLALNAAIEAARAGEMGKGFAVVAVEVRKLASKSSQAAQQVNELIGLIQADIEEAAHRMESNLDAVNVQNEMIREGSDALGTIVEQVILTEKSVAEIKTIFGQVAELSREVLTGIQSVASITQETAASTQQVSASANEQSAFVVNMVDHLREISGNIKQLREEVNQFKVTKDS</sequence>
<evidence type="ECO:0000256" key="3">
    <source>
        <dbReference type="ARBA" id="ARBA00023136"/>
    </source>
</evidence>
<evidence type="ECO:0000313" key="11">
    <source>
        <dbReference type="Proteomes" id="UP000515679"/>
    </source>
</evidence>
<dbReference type="AlphaFoldDB" id="A0A7G5C5M9"/>
<evidence type="ECO:0000259" key="9">
    <source>
        <dbReference type="PROSITE" id="PS50885"/>
    </source>
</evidence>
<evidence type="ECO:0000256" key="2">
    <source>
        <dbReference type="ARBA" id="ARBA00022475"/>
    </source>
</evidence>
<organism evidence="10 11">
    <name type="scientific">Cohnella cholangitidis</name>
    <dbReference type="NCBI Taxonomy" id="2598458"/>
    <lineage>
        <taxon>Bacteria</taxon>
        <taxon>Bacillati</taxon>
        <taxon>Bacillota</taxon>
        <taxon>Bacilli</taxon>
        <taxon>Bacillales</taxon>
        <taxon>Paenibacillaceae</taxon>
        <taxon>Cohnella</taxon>
    </lineage>
</organism>
<dbReference type="Pfam" id="PF00672">
    <property type="entry name" value="HAMP"/>
    <property type="match status" value="1"/>
</dbReference>
<feature type="domain" description="Methyl-accepting transducer" evidence="8">
    <location>
        <begin position="281"/>
        <end position="538"/>
    </location>
</feature>
<gene>
    <name evidence="10" type="ORF">FPL14_27590</name>
</gene>